<organism evidence="2 3">
    <name type="scientific">Candidatus Desantisbacteria bacterium CG2_30_40_21</name>
    <dbReference type="NCBI Taxonomy" id="1817895"/>
    <lineage>
        <taxon>Bacteria</taxon>
        <taxon>Candidatus Desantisiibacteriota</taxon>
    </lineage>
</organism>
<protein>
    <recommendedName>
        <fullName evidence="4">Phage holin</fullName>
    </recommendedName>
</protein>
<sequence length="129" mass="14467">MNENNLLYLLIVLLVVGTIFNFLLALAISYLASVVRKRFGKDYADKYIEAAEIGVRGSEQYFLASSSQVANKDKKDLALDITKKILQKDSIFPKTRDDEDLLSDIIEAMVNKVNEYKRNTHAVAGHKAG</sequence>
<evidence type="ECO:0000256" key="1">
    <source>
        <dbReference type="SAM" id="Phobius"/>
    </source>
</evidence>
<reference evidence="2 3" key="1">
    <citation type="journal article" date="2016" name="Environ. Microbiol.">
        <title>Genomic resolution of a cold subsurface aquifer community provides metabolic insights for novel microbes adapted to high CO concentrations.</title>
        <authorList>
            <person name="Probst A.J."/>
            <person name="Castelle C.J."/>
            <person name="Singh A."/>
            <person name="Brown C.T."/>
            <person name="Anantharaman K."/>
            <person name="Sharon I."/>
            <person name="Hug L.A."/>
            <person name="Burstein D."/>
            <person name="Emerson J.B."/>
            <person name="Thomas B.C."/>
            <person name="Banfield J.F."/>
        </authorList>
    </citation>
    <scope>NUCLEOTIDE SEQUENCE [LARGE SCALE GENOMIC DNA]</scope>
    <source>
        <strain evidence="2">CG2_30_40_21</strain>
    </source>
</reference>
<dbReference type="EMBL" id="MNYI01000054">
    <property type="protein sequence ID" value="OIP42264.1"/>
    <property type="molecule type" value="Genomic_DNA"/>
</dbReference>
<name>A0A1J5EHS9_9BACT</name>
<keyword evidence="1" id="KW-0812">Transmembrane</keyword>
<keyword evidence="1" id="KW-0472">Membrane</keyword>
<gene>
    <name evidence="2" type="ORF">AUJ95_01880</name>
</gene>
<keyword evidence="1" id="KW-1133">Transmembrane helix</keyword>
<dbReference type="AlphaFoldDB" id="A0A1J5EHS9"/>
<dbReference type="STRING" id="1817895.AUJ95_01880"/>
<dbReference type="Proteomes" id="UP000183085">
    <property type="component" value="Unassembled WGS sequence"/>
</dbReference>
<accession>A0A1J5EHS9</accession>
<evidence type="ECO:0000313" key="2">
    <source>
        <dbReference type="EMBL" id="OIP42264.1"/>
    </source>
</evidence>
<feature type="transmembrane region" description="Helical" evidence="1">
    <location>
        <begin position="6"/>
        <end position="32"/>
    </location>
</feature>
<evidence type="ECO:0008006" key="4">
    <source>
        <dbReference type="Google" id="ProtNLM"/>
    </source>
</evidence>
<comment type="caution">
    <text evidence="2">The sequence shown here is derived from an EMBL/GenBank/DDBJ whole genome shotgun (WGS) entry which is preliminary data.</text>
</comment>
<proteinExistence type="predicted"/>
<evidence type="ECO:0000313" key="3">
    <source>
        <dbReference type="Proteomes" id="UP000183085"/>
    </source>
</evidence>